<accession>A0A6G1HYP2</accession>
<evidence type="ECO:0000313" key="3">
    <source>
        <dbReference type="EMBL" id="KAF2401031.1"/>
    </source>
</evidence>
<feature type="transmembrane region" description="Helical" evidence="2">
    <location>
        <begin position="120"/>
        <end position="140"/>
    </location>
</feature>
<feature type="transmembrane region" description="Helical" evidence="2">
    <location>
        <begin position="160"/>
        <end position="176"/>
    </location>
</feature>
<feature type="transmembrane region" description="Helical" evidence="2">
    <location>
        <begin position="12"/>
        <end position="28"/>
    </location>
</feature>
<gene>
    <name evidence="3" type="ORF">EJ06DRAFT_510063</name>
</gene>
<dbReference type="PANTHER" id="PTHR35179">
    <property type="entry name" value="PROTEIN CBG02620"/>
    <property type="match status" value="1"/>
</dbReference>
<evidence type="ECO:0000313" key="4">
    <source>
        <dbReference type="Proteomes" id="UP000799640"/>
    </source>
</evidence>
<keyword evidence="2" id="KW-0812">Transmembrane</keyword>
<keyword evidence="4" id="KW-1185">Reference proteome</keyword>
<feature type="transmembrane region" description="Helical" evidence="2">
    <location>
        <begin position="188"/>
        <end position="212"/>
    </location>
</feature>
<name>A0A6G1HYP2_9PEZI</name>
<dbReference type="AlphaFoldDB" id="A0A6G1HYP2"/>
<feature type="transmembrane region" description="Helical" evidence="2">
    <location>
        <begin position="78"/>
        <end position="100"/>
    </location>
</feature>
<keyword evidence="2" id="KW-0472">Membrane</keyword>
<reference evidence="3" key="1">
    <citation type="journal article" date="2020" name="Stud. Mycol.">
        <title>101 Dothideomycetes genomes: a test case for predicting lifestyles and emergence of pathogens.</title>
        <authorList>
            <person name="Haridas S."/>
            <person name="Albert R."/>
            <person name="Binder M."/>
            <person name="Bloem J."/>
            <person name="Labutti K."/>
            <person name="Salamov A."/>
            <person name="Andreopoulos B."/>
            <person name="Baker S."/>
            <person name="Barry K."/>
            <person name="Bills G."/>
            <person name="Bluhm B."/>
            <person name="Cannon C."/>
            <person name="Castanera R."/>
            <person name="Culley D."/>
            <person name="Daum C."/>
            <person name="Ezra D."/>
            <person name="Gonzalez J."/>
            <person name="Henrissat B."/>
            <person name="Kuo A."/>
            <person name="Liang C."/>
            <person name="Lipzen A."/>
            <person name="Lutzoni F."/>
            <person name="Magnuson J."/>
            <person name="Mondo S."/>
            <person name="Nolan M."/>
            <person name="Ohm R."/>
            <person name="Pangilinan J."/>
            <person name="Park H.-J."/>
            <person name="Ramirez L."/>
            <person name="Alfaro M."/>
            <person name="Sun H."/>
            <person name="Tritt A."/>
            <person name="Yoshinaga Y."/>
            <person name="Zwiers L.-H."/>
            <person name="Turgeon B."/>
            <person name="Goodwin S."/>
            <person name="Spatafora J."/>
            <person name="Crous P."/>
            <person name="Grigoriev I."/>
        </authorList>
    </citation>
    <scope>NUCLEOTIDE SEQUENCE</scope>
    <source>
        <strain evidence="3">CBS 262.69</strain>
    </source>
</reference>
<evidence type="ECO:0000256" key="1">
    <source>
        <dbReference type="SAM" id="MobiDB-lite"/>
    </source>
</evidence>
<keyword evidence="2" id="KW-1133">Transmembrane helix</keyword>
<dbReference type="EMBL" id="ML996694">
    <property type="protein sequence ID" value="KAF2401031.1"/>
    <property type="molecule type" value="Genomic_DNA"/>
</dbReference>
<protein>
    <recommendedName>
        <fullName evidence="5">Integral membrane protein</fullName>
    </recommendedName>
</protein>
<organism evidence="3 4">
    <name type="scientific">Trichodelitschia bisporula</name>
    <dbReference type="NCBI Taxonomy" id="703511"/>
    <lineage>
        <taxon>Eukaryota</taxon>
        <taxon>Fungi</taxon>
        <taxon>Dikarya</taxon>
        <taxon>Ascomycota</taxon>
        <taxon>Pezizomycotina</taxon>
        <taxon>Dothideomycetes</taxon>
        <taxon>Dothideomycetes incertae sedis</taxon>
        <taxon>Phaeotrichales</taxon>
        <taxon>Phaeotrichaceae</taxon>
        <taxon>Trichodelitschia</taxon>
    </lineage>
</organism>
<dbReference type="OrthoDB" id="3205825at2759"/>
<dbReference type="Proteomes" id="UP000799640">
    <property type="component" value="Unassembled WGS sequence"/>
</dbReference>
<feature type="region of interest" description="Disordered" evidence="1">
    <location>
        <begin position="315"/>
        <end position="337"/>
    </location>
</feature>
<proteinExistence type="predicted"/>
<dbReference type="PANTHER" id="PTHR35179:SF1">
    <property type="entry name" value="INTEGRAL MEMBRANE PROTEIN"/>
    <property type="match status" value="1"/>
</dbReference>
<feature type="transmembrane region" description="Helical" evidence="2">
    <location>
        <begin position="48"/>
        <end position="72"/>
    </location>
</feature>
<sequence length="337" mass="38294">MAEPDKHSTDVASIFFGFFIALWIFTATKAVRQTSSIWRRRHTLWNRYVIFIWTEVFANVVFAVTTYLYIRGVQKPSLAYFTGIVIMWAVLTQLLLQIIVNRVALIMVTKDRPRLLRWGLFLFIGLVNISVFCIWIPAMLRSGPQWVRINHVWERVEKSIFLVVDLGLNIYFLYLVRSQLIEKGLTKYWPLYNFNAGIILISTSMDIALLGLQSLPNAYDYIQFAPVAYTAKLHIELSMAELISKVVRGRNRVDASDDWTSDGTVLSSHIQGGTKRQTQTLYAKGEMEIDERSEAGLVGPERQEGILKTVAVVQTETRDGESGTNSERGSMKGTAVA</sequence>
<evidence type="ECO:0008006" key="5">
    <source>
        <dbReference type="Google" id="ProtNLM"/>
    </source>
</evidence>
<evidence type="ECO:0000256" key="2">
    <source>
        <dbReference type="SAM" id="Phobius"/>
    </source>
</evidence>